<feature type="transmembrane region" description="Helical" evidence="1">
    <location>
        <begin position="127"/>
        <end position="150"/>
    </location>
</feature>
<feature type="transmembrane region" description="Helical" evidence="1">
    <location>
        <begin position="430"/>
        <end position="448"/>
    </location>
</feature>
<protein>
    <submittedName>
        <fullName evidence="2">Uncharacterized protein</fullName>
    </submittedName>
</protein>
<dbReference type="RefSeq" id="WP_188710582.1">
    <property type="nucleotide sequence ID" value="NZ_BMHO01000001.1"/>
</dbReference>
<keyword evidence="1" id="KW-0812">Transmembrane</keyword>
<proteinExistence type="predicted"/>
<reference evidence="2" key="1">
    <citation type="journal article" date="2014" name="Int. J. Syst. Evol. Microbiol.">
        <title>Complete genome sequence of Corynebacterium casei LMG S-19264T (=DSM 44701T), isolated from a smear-ripened cheese.</title>
        <authorList>
            <consortium name="US DOE Joint Genome Institute (JGI-PGF)"/>
            <person name="Walter F."/>
            <person name="Albersmeier A."/>
            <person name="Kalinowski J."/>
            <person name="Ruckert C."/>
        </authorList>
    </citation>
    <scope>NUCLEOTIDE SEQUENCE</scope>
    <source>
        <strain evidence="2">CGMCC 1.15152</strain>
    </source>
</reference>
<dbReference type="SUPFAM" id="SSF53474">
    <property type="entry name" value="alpha/beta-Hydrolases"/>
    <property type="match status" value="2"/>
</dbReference>
<evidence type="ECO:0000313" key="2">
    <source>
        <dbReference type="EMBL" id="GGD26517.1"/>
    </source>
</evidence>
<name>A0A917DBR9_9MICO</name>
<dbReference type="EMBL" id="BMHO01000001">
    <property type="protein sequence ID" value="GGD26517.1"/>
    <property type="molecule type" value="Genomic_DNA"/>
</dbReference>
<evidence type="ECO:0000313" key="3">
    <source>
        <dbReference type="Proteomes" id="UP000633205"/>
    </source>
</evidence>
<sequence length="481" mass="51419">MLDVYAPVVHGIGVRDHKEFAEDSVRRVARHLERASWRRDSCPTTCDGFAIGHVHLVDDGDRSLVVDPITWFDEIRTPSRWRAAWWFLRALFVLCAVHLLVNGQVLLSAPSVAGLPRYVWRALRAMTWILLLGALTIALAVPLTLAVALVPRARILATDALGWTSDPETREKVIARVTSRVVATRARHTVLIGHSQGGAIATNACHVLEPATTTLVTMGNGQALLIPLRASRGIPWTSFAALVGAMIAYVAAALVIMRTLLLGAIELTAAVVRGLALLVRAATDPGAAPDHVAAAGAGIVAAVESLALSPQLFVVLIAIPVVAVTVLVYARLLAPIVRDIRGLLDAGVLGIDLCARFDGVSHPFAVLGSSRRVATITQSASLLDHMLYFDNRAEVLTEIERWITGAGGERTPDPRASVARRRMRHLVRSLRAARAVVALAAMAIASLLVPSALAAATIGGAAYAVMTLVKHLAWRAVQRTL</sequence>
<feature type="transmembrane region" description="Helical" evidence="1">
    <location>
        <begin position="454"/>
        <end position="473"/>
    </location>
</feature>
<accession>A0A917DBR9</accession>
<dbReference type="Gene3D" id="3.40.50.1820">
    <property type="entry name" value="alpha/beta hydrolase"/>
    <property type="match status" value="1"/>
</dbReference>
<dbReference type="InterPro" id="IPR029058">
    <property type="entry name" value="AB_hydrolase_fold"/>
</dbReference>
<organism evidence="2 3">
    <name type="scientific">Microbacterium faecale</name>
    <dbReference type="NCBI Taxonomy" id="1804630"/>
    <lineage>
        <taxon>Bacteria</taxon>
        <taxon>Bacillati</taxon>
        <taxon>Actinomycetota</taxon>
        <taxon>Actinomycetes</taxon>
        <taxon>Micrococcales</taxon>
        <taxon>Microbacteriaceae</taxon>
        <taxon>Microbacterium</taxon>
    </lineage>
</organism>
<reference evidence="2" key="2">
    <citation type="submission" date="2020-09" db="EMBL/GenBank/DDBJ databases">
        <authorList>
            <person name="Sun Q."/>
            <person name="Zhou Y."/>
        </authorList>
    </citation>
    <scope>NUCLEOTIDE SEQUENCE</scope>
    <source>
        <strain evidence="2">CGMCC 1.15152</strain>
    </source>
</reference>
<comment type="caution">
    <text evidence="2">The sequence shown here is derived from an EMBL/GenBank/DDBJ whole genome shotgun (WGS) entry which is preliminary data.</text>
</comment>
<keyword evidence="1" id="KW-1133">Transmembrane helix</keyword>
<keyword evidence="1" id="KW-0472">Membrane</keyword>
<feature type="transmembrane region" description="Helical" evidence="1">
    <location>
        <begin position="312"/>
        <end position="334"/>
    </location>
</feature>
<gene>
    <name evidence="2" type="ORF">GCM10010915_03220</name>
</gene>
<evidence type="ECO:0000256" key="1">
    <source>
        <dbReference type="SAM" id="Phobius"/>
    </source>
</evidence>
<dbReference type="AlphaFoldDB" id="A0A917DBR9"/>
<dbReference type="Proteomes" id="UP000633205">
    <property type="component" value="Unassembled WGS sequence"/>
</dbReference>
<keyword evidence="3" id="KW-1185">Reference proteome</keyword>
<feature type="transmembrane region" description="Helical" evidence="1">
    <location>
        <begin position="86"/>
        <end position="107"/>
    </location>
</feature>
<feature type="transmembrane region" description="Helical" evidence="1">
    <location>
        <begin position="239"/>
        <end position="265"/>
    </location>
</feature>